<reference evidence="1" key="1">
    <citation type="journal article" date="2013" name="Genetics">
        <title>The draft genome and transcriptome of Panagrellus redivivus are shaped by the harsh demands of a free-living lifestyle.</title>
        <authorList>
            <person name="Srinivasan J."/>
            <person name="Dillman A.R."/>
            <person name="Macchietto M.G."/>
            <person name="Heikkinen L."/>
            <person name="Lakso M."/>
            <person name="Fracchia K.M."/>
            <person name="Antoshechkin I."/>
            <person name="Mortazavi A."/>
            <person name="Wong G."/>
            <person name="Sternberg P.W."/>
        </authorList>
    </citation>
    <scope>NUCLEOTIDE SEQUENCE [LARGE SCALE GENOMIC DNA]</scope>
    <source>
        <strain evidence="1">MT8872</strain>
    </source>
</reference>
<dbReference type="WBParaSite" id="Pan_g20908.t1">
    <property type="protein sequence ID" value="Pan_g20908.t1"/>
    <property type="gene ID" value="Pan_g20908"/>
</dbReference>
<dbReference type="AlphaFoldDB" id="A0A7E4VIJ0"/>
<dbReference type="Proteomes" id="UP000492821">
    <property type="component" value="Unassembled WGS sequence"/>
</dbReference>
<accession>A0A7E4VIJ0</accession>
<sequence>MPYPISKLAYGLRCRLSELATPSERYQLQLAAGNPSICPLHLQLLQGQSPTWRVKSENGSLLVHNINWRLFRDFADNQLVHCSYALFLTEMRLPDIFSSIFDHMLLRPVKVCIENCQISKGFIQKLAKLTAGFVNNIENVSKKTLVDNVNFADVFSAFPRLQHLDTEFGIVPRSTWMSDIMKNQTCKLSYLSIKDTSEHIGTFTPTEVVTFLEAQEKNCKLKLRIFLPTDAVEKNEFLKLVKEPFDTYLRNNPLRFKATIGLEKCDNSEKLVLRLRLNHQC</sequence>
<keyword evidence="1" id="KW-1185">Reference proteome</keyword>
<protein>
    <submittedName>
        <fullName evidence="2">FTH domain-containing protein</fullName>
    </submittedName>
</protein>
<name>A0A7E4VIJ0_PANRE</name>
<evidence type="ECO:0000313" key="1">
    <source>
        <dbReference type="Proteomes" id="UP000492821"/>
    </source>
</evidence>
<organism evidence="1 2">
    <name type="scientific">Panagrellus redivivus</name>
    <name type="common">Microworm</name>
    <dbReference type="NCBI Taxonomy" id="6233"/>
    <lineage>
        <taxon>Eukaryota</taxon>
        <taxon>Metazoa</taxon>
        <taxon>Ecdysozoa</taxon>
        <taxon>Nematoda</taxon>
        <taxon>Chromadorea</taxon>
        <taxon>Rhabditida</taxon>
        <taxon>Tylenchina</taxon>
        <taxon>Panagrolaimomorpha</taxon>
        <taxon>Panagrolaimoidea</taxon>
        <taxon>Panagrolaimidae</taxon>
        <taxon>Panagrellus</taxon>
    </lineage>
</organism>
<evidence type="ECO:0000313" key="2">
    <source>
        <dbReference type="WBParaSite" id="Pan_g20908.t1"/>
    </source>
</evidence>
<proteinExistence type="predicted"/>
<reference evidence="2" key="2">
    <citation type="submission" date="2020-10" db="UniProtKB">
        <authorList>
            <consortium name="WormBaseParasite"/>
        </authorList>
    </citation>
    <scope>IDENTIFICATION</scope>
</reference>